<comment type="caution">
    <text evidence="2">The sequence shown here is derived from an EMBL/GenBank/DDBJ whole genome shotgun (WGS) entry which is preliminary data.</text>
</comment>
<dbReference type="RefSeq" id="WP_019044381.1">
    <property type="nucleotide sequence ID" value="NZ_BAFO02000025.1"/>
</dbReference>
<dbReference type="AlphaFoldDB" id="U5EES6"/>
<evidence type="ECO:0000313" key="2">
    <source>
        <dbReference type="EMBL" id="GAD84928.1"/>
    </source>
</evidence>
<feature type="transmembrane region" description="Helical" evidence="1">
    <location>
        <begin position="187"/>
        <end position="207"/>
    </location>
</feature>
<keyword evidence="1" id="KW-0472">Membrane</keyword>
<reference evidence="2 3" key="1">
    <citation type="journal article" date="2014" name="BMC Genomics">
        <title>Genome based analysis of type-I polyketide synthase and nonribosomal peptide synthetase gene clusters in seven strains of five representative Nocardia species.</title>
        <authorList>
            <person name="Komaki H."/>
            <person name="Ichikawa N."/>
            <person name="Hosoyama A."/>
            <person name="Takahashi-Nakaguchi A."/>
            <person name="Matsuzawa T."/>
            <person name="Suzuki K."/>
            <person name="Fujita N."/>
            <person name="Gonoi T."/>
        </authorList>
    </citation>
    <scope>NUCLEOTIDE SEQUENCE [LARGE SCALE GENOMIC DNA]</scope>
    <source>
        <strain evidence="2 3">NBRC 15531</strain>
    </source>
</reference>
<protein>
    <submittedName>
        <fullName evidence="2">Uncharacterized protein</fullName>
    </submittedName>
</protein>
<dbReference type="STRING" id="1824.SAMN05444423_101206"/>
<dbReference type="GeneID" id="91514491"/>
<keyword evidence="1" id="KW-0812">Transmembrane</keyword>
<dbReference type="eggNOG" id="ENOG503498A">
    <property type="taxonomic scope" value="Bacteria"/>
</dbReference>
<sequence>MTNSPARALTYPLVVTSGALAVIAVLVPFADLDQVSALAVVTVAILGGTAYQLGLAFGLLPSGLVATGVVGGRRVRQQHRLVSRSWLEITSGDRMVWQPVFFDPSLSGLPPTELELTGRSIRAGELRFFPSGRVRTTEPAGKLIDNPSRPTEPRAFGTARRLVLDAQPAVGAPLLGLLWVYVMNGGIPAFAGATLVAATTFTWLSAIRGSDPS</sequence>
<organism evidence="2 3">
    <name type="scientific">Nocardia asteroides NBRC 15531</name>
    <dbReference type="NCBI Taxonomy" id="1110697"/>
    <lineage>
        <taxon>Bacteria</taxon>
        <taxon>Bacillati</taxon>
        <taxon>Actinomycetota</taxon>
        <taxon>Actinomycetes</taxon>
        <taxon>Mycobacteriales</taxon>
        <taxon>Nocardiaceae</taxon>
        <taxon>Nocardia</taxon>
    </lineage>
</organism>
<evidence type="ECO:0000256" key="1">
    <source>
        <dbReference type="SAM" id="Phobius"/>
    </source>
</evidence>
<keyword evidence="3" id="KW-1185">Reference proteome</keyword>
<evidence type="ECO:0000313" key="3">
    <source>
        <dbReference type="Proteomes" id="UP000017048"/>
    </source>
</evidence>
<accession>U5EES6</accession>
<gene>
    <name evidence="2" type="ORF">NCAST_25_03510</name>
</gene>
<dbReference type="Proteomes" id="UP000017048">
    <property type="component" value="Unassembled WGS sequence"/>
</dbReference>
<feature type="transmembrane region" description="Helical" evidence="1">
    <location>
        <begin position="9"/>
        <end position="30"/>
    </location>
</feature>
<dbReference type="EMBL" id="BAFO02000025">
    <property type="protein sequence ID" value="GAD84928.1"/>
    <property type="molecule type" value="Genomic_DNA"/>
</dbReference>
<keyword evidence="1" id="KW-1133">Transmembrane helix</keyword>
<name>U5EES6_NOCAS</name>
<feature type="transmembrane region" description="Helical" evidence="1">
    <location>
        <begin position="50"/>
        <end position="71"/>
    </location>
</feature>
<proteinExistence type="predicted"/>